<reference evidence="2 3" key="1">
    <citation type="submission" date="2019-07" db="EMBL/GenBank/DDBJ databases">
        <title>Chromosome genome assembly for large yellow croaker.</title>
        <authorList>
            <person name="Xiao S."/>
        </authorList>
    </citation>
    <scope>NUCLEOTIDE SEQUENCE [LARGE SCALE GENOMIC DNA]</scope>
    <source>
        <strain evidence="2">JMULYC20181020</strain>
        <tissue evidence="2">Muscle</tissue>
    </source>
</reference>
<feature type="region of interest" description="Disordered" evidence="1">
    <location>
        <begin position="111"/>
        <end position="407"/>
    </location>
</feature>
<evidence type="ECO:0000313" key="2">
    <source>
        <dbReference type="EMBL" id="KAE8295028.1"/>
    </source>
</evidence>
<accession>A0A6G0IU33</accession>
<keyword evidence="3" id="KW-1185">Reference proteome</keyword>
<feature type="region of interest" description="Disordered" evidence="1">
    <location>
        <begin position="586"/>
        <end position="617"/>
    </location>
</feature>
<dbReference type="Proteomes" id="UP000424527">
    <property type="component" value="Unassembled WGS sequence"/>
</dbReference>
<feature type="compositionally biased region" description="Low complexity" evidence="1">
    <location>
        <begin position="340"/>
        <end position="407"/>
    </location>
</feature>
<dbReference type="EMBL" id="REGW02000006">
    <property type="protein sequence ID" value="KAE8295028.1"/>
    <property type="molecule type" value="Genomic_DNA"/>
</dbReference>
<sequence length="862" mass="95724">MGNLYAKQKKNEDTENGAAKEAAANEATDFNHGTANDLSGNLKNTSQGPDRTQGISHQIQPNNDNEAVLTSMLQVPTGDAQNREQSLNKAVNKSQDVDPVKIDPYIFTAERHASSANTPGRDMKIQTGGNDDLSVFFKHKPPAPVKQKTKPVQHQKRTTAPGQEQSKPVQQQTKPVPEQTKPVQQQQNTTAAVQQQTKPVQQQTKPVQQHTKPVQQQTKPVPEQTKPVQQQQNTTAAVQQQTKPVQQQQNTTAAVQQQTKPVQQQTKPVQQRAKPVQQQQNTTAAVQQQTKPVQQQAKPVQQQIKPVQQQAKPVQEQAKPVQEQAKPVQEQAKPVQQQIKPVQEQTKPVQQQTKPVQQQIKPVQQQTKPVQQQTKHVQEQAKPVQQQTKPVQQQIKPVQQQTKPVQEQAKPVQQQIKPVQEQTKPVQQQTKPVQHQTIPVQQQTKPVQQQTIPVQHQTIPVQQQTKPVQQQTKPVQHQTIPVQQQTETPSSVLHVTVPQQRPTAAPQQTAQTVPPCDMATADSAYTSQVATHGLFRHGLHQVEHSFQLPASRMQASVHRLYSDVVRGVPTENLPRGTKAQIKMLRQTTDKTHNTAEQSTATGPGMAEVPPESHQSESQVNIQALHQVIEHCFILTSTILTKRQREPAEVTVAIEQESSEQQYNSGVEEITIQTHNEPQQVSKPNKADDDTNGNASSCLLKVNVEALEPQVPAVEGMPSTAPNNATDHPTTAAAETHVKSGLDPVSIPQDTDVKPETINKNQTDEKTRNVTLNAEMNAKDGPVVKEEQEPAVHTEGRRHPFKVNQSCPHDVKRNTGKGLPPNVQKWCDEPPYHLCEPPWVTTARLAAFLALTKAQKEEEDPPQ</sequence>
<evidence type="ECO:0000256" key="1">
    <source>
        <dbReference type="SAM" id="MobiDB-lite"/>
    </source>
</evidence>
<feature type="compositionally biased region" description="Polar residues" evidence="1">
    <location>
        <begin position="31"/>
        <end position="64"/>
    </location>
</feature>
<feature type="compositionally biased region" description="Low complexity" evidence="1">
    <location>
        <begin position="16"/>
        <end position="27"/>
    </location>
</feature>
<feature type="region of interest" description="Disordered" evidence="1">
    <location>
        <begin position="73"/>
        <end position="92"/>
    </location>
</feature>
<dbReference type="Gene3D" id="1.20.5.170">
    <property type="match status" value="1"/>
</dbReference>
<feature type="region of interest" description="Disordered" evidence="1">
    <location>
        <begin position="674"/>
        <end position="694"/>
    </location>
</feature>
<feature type="compositionally biased region" description="Low complexity" evidence="1">
    <location>
        <begin position="183"/>
        <end position="213"/>
    </location>
</feature>
<feature type="region of interest" description="Disordered" evidence="1">
    <location>
        <begin position="1"/>
        <end position="64"/>
    </location>
</feature>
<evidence type="ECO:0000313" key="3">
    <source>
        <dbReference type="Proteomes" id="UP000424527"/>
    </source>
</evidence>
<feature type="compositionally biased region" description="Low complexity" evidence="1">
    <location>
        <begin position="228"/>
        <end position="320"/>
    </location>
</feature>
<dbReference type="AlphaFoldDB" id="A0A6G0IU33"/>
<feature type="compositionally biased region" description="Polar residues" evidence="1">
    <location>
        <begin position="719"/>
        <end position="728"/>
    </location>
</feature>
<proteinExistence type="predicted"/>
<gene>
    <name evidence="2" type="ORF">D5F01_LYC05951</name>
</gene>
<feature type="compositionally biased region" description="Basic and acidic residues" evidence="1">
    <location>
        <begin position="750"/>
        <end position="759"/>
    </location>
</feature>
<protein>
    <submittedName>
        <fullName evidence="2">Uncharacterized protein</fullName>
    </submittedName>
</protein>
<feature type="compositionally biased region" description="Basic residues" evidence="1">
    <location>
        <begin position="137"/>
        <end position="157"/>
    </location>
</feature>
<dbReference type="SUPFAM" id="SSF57997">
    <property type="entry name" value="Tropomyosin"/>
    <property type="match status" value="1"/>
</dbReference>
<comment type="caution">
    <text evidence="2">The sequence shown here is derived from an EMBL/GenBank/DDBJ whole genome shotgun (WGS) entry which is preliminary data.</text>
</comment>
<organism evidence="2 3">
    <name type="scientific">Larimichthys crocea</name>
    <name type="common">Large yellow croaker</name>
    <name type="synonym">Pseudosciaena crocea</name>
    <dbReference type="NCBI Taxonomy" id="215358"/>
    <lineage>
        <taxon>Eukaryota</taxon>
        <taxon>Metazoa</taxon>
        <taxon>Chordata</taxon>
        <taxon>Craniata</taxon>
        <taxon>Vertebrata</taxon>
        <taxon>Euteleostomi</taxon>
        <taxon>Actinopterygii</taxon>
        <taxon>Neopterygii</taxon>
        <taxon>Teleostei</taxon>
        <taxon>Neoteleostei</taxon>
        <taxon>Acanthomorphata</taxon>
        <taxon>Eupercaria</taxon>
        <taxon>Sciaenidae</taxon>
        <taxon>Larimichthys</taxon>
    </lineage>
</organism>
<feature type="compositionally biased region" description="Polar residues" evidence="1">
    <location>
        <begin position="158"/>
        <end position="174"/>
    </location>
</feature>
<feature type="region of interest" description="Disordered" evidence="1">
    <location>
        <begin position="715"/>
        <end position="759"/>
    </location>
</feature>
<name>A0A6G0IU33_LARCR</name>